<keyword evidence="3" id="KW-0865">Zymogen</keyword>
<proteinExistence type="inferred from homology"/>
<dbReference type="GO" id="GO:0005839">
    <property type="term" value="C:proteasome core complex"/>
    <property type="evidence" value="ECO:0007669"/>
    <property type="project" value="InterPro"/>
</dbReference>
<dbReference type="Proteomes" id="UP000023152">
    <property type="component" value="Unassembled WGS sequence"/>
</dbReference>
<gene>
    <name evidence="5" type="ORF">RFI_10579</name>
</gene>
<name>X6NKN5_RETFI</name>
<organism evidence="5 6">
    <name type="scientific">Reticulomyxa filosa</name>
    <dbReference type="NCBI Taxonomy" id="46433"/>
    <lineage>
        <taxon>Eukaryota</taxon>
        <taxon>Sar</taxon>
        <taxon>Rhizaria</taxon>
        <taxon>Retaria</taxon>
        <taxon>Foraminifera</taxon>
        <taxon>Monothalamids</taxon>
        <taxon>Reticulomyxidae</taxon>
        <taxon>Reticulomyxa</taxon>
    </lineage>
</organism>
<comment type="function">
    <text evidence="4">Component of the proteasome, a multicatalytic proteinase complex which is characterized by its ability to cleave peptides with Arg, Phe, Tyr, Leu, and Glu adjacent to the leaving group at neutral or slightly basic pH. The proteasome has an ATP-dependent proteolytic activity.</text>
</comment>
<evidence type="ECO:0000256" key="1">
    <source>
        <dbReference type="ARBA" id="ARBA00022490"/>
    </source>
</evidence>
<keyword evidence="6" id="KW-1185">Reference proteome</keyword>
<comment type="caution">
    <text evidence="5">The sequence shown here is derived from an EMBL/GenBank/DDBJ whole genome shotgun (WGS) entry which is preliminary data.</text>
</comment>
<dbReference type="InterPro" id="IPR029055">
    <property type="entry name" value="Ntn_hydrolases_N"/>
</dbReference>
<dbReference type="GO" id="GO:0051603">
    <property type="term" value="P:proteolysis involved in protein catabolic process"/>
    <property type="evidence" value="ECO:0007669"/>
    <property type="project" value="InterPro"/>
</dbReference>
<accession>X6NKN5</accession>
<keyword evidence="2 4" id="KW-0647">Proteasome</keyword>
<evidence type="ECO:0000256" key="2">
    <source>
        <dbReference type="ARBA" id="ARBA00022942"/>
    </source>
</evidence>
<dbReference type="SUPFAM" id="SSF56235">
    <property type="entry name" value="N-terminal nucleophile aminohydrolases (Ntn hydrolases)"/>
    <property type="match status" value="1"/>
</dbReference>
<dbReference type="GO" id="GO:0005737">
    <property type="term" value="C:cytoplasm"/>
    <property type="evidence" value="ECO:0007669"/>
    <property type="project" value="UniProtKB-SubCell"/>
</dbReference>
<dbReference type="InterPro" id="IPR023333">
    <property type="entry name" value="Proteasome_suB-type"/>
</dbReference>
<dbReference type="InterPro" id="IPR001353">
    <property type="entry name" value="Proteasome_sua/b"/>
</dbReference>
<sequence length="198" mass="22416">MSLSKIVKNTYSFNTSSSVKSIATEAKSSLTSSTEKDGENFFLPSADYLSPTKTVLENGEQQRMCWLIEKPQNEEKTTVSGIQSTHEHQHNKNIKLVVKKKKIWGREKKKKFLFCFILVQDRFSHGTTTLGFVFDEGIIIAVDSRASMGSYIGSGTVKKVIEINEYLLGTMAGGAADCAFWERMLARDVKFPFYFFFF</sequence>
<evidence type="ECO:0000313" key="6">
    <source>
        <dbReference type="Proteomes" id="UP000023152"/>
    </source>
</evidence>
<comment type="similarity">
    <text evidence="4">Belongs to the peptidase T1B family.</text>
</comment>
<evidence type="ECO:0000313" key="5">
    <source>
        <dbReference type="EMBL" id="ETO26556.1"/>
    </source>
</evidence>
<dbReference type="PANTHER" id="PTHR32194">
    <property type="entry name" value="METALLOPROTEASE TLDD"/>
    <property type="match status" value="1"/>
</dbReference>
<dbReference type="PROSITE" id="PS00854">
    <property type="entry name" value="PROTEASOME_BETA_1"/>
    <property type="match status" value="1"/>
</dbReference>
<reference evidence="5 6" key="1">
    <citation type="journal article" date="2013" name="Curr. Biol.">
        <title>The Genome of the Foraminiferan Reticulomyxa filosa.</title>
        <authorList>
            <person name="Glockner G."/>
            <person name="Hulsmann N."/>
            <person name="Schleicher M."/>
            <person name="Noegel A.A."/>
            <person name="Eichinger L."/>
            <person name="Gallinger C."/>
            <person name="Pawlowski J."/>
            <person name="Sierra R."/>
            <person name="Euteneuer U."/>
            <person name="Pillet L."/>
            <person name="Moustafa A."/>
            <person name="Platzer M."/>
            <person name="Groth M."/>
            <person name="Szafranski K."/>
            <person name="Schliwa M."/>
        </authorList>
    </citation>
    <scope>NUCLEOTIDE SEQUENCE [LARGE SCALE GENOMIC DNA]</scope>
</reference>
<dbReference type="EMBL" id="ASPP01007788">
    <property type="protein sequence ID" value="ETO26556.1"/>
    <property type="molecule type" value="Genomic_DNA"/>
</dbReference>
<protein>
    <recommendedName>
        <fullName evidence="4">Proteasome subunit beta</fullName>
    </recommendedName>
</protein>
<dbReference type="Pfam" id="PF00227">
    <property type="entry name" value="Proteasome"/>
    <property type="match status" value="1"/>
</dbReference>
<dbReference type="OrthoDB" id="37597at2759"/>
<keyword evidence="4" id="KW-0539">Nucleus</keyword>
<keyword evidence="1 4" id="KW-0963">Cytoplasm</keyword>
<dbReference type="PANTHER" id="PTHR32194:SF3">
    <property type="entry name" value="PROTEASOME SUBUNIT BETA"/>
    <property type="match status" value="1"/>
</dbReference>
<comment type="subunit">
    <text evidence="4">Component of the proteasome complex.</text>
</comment>
<dbReference type="AlphaFoldDB" id="X6NKN5"/>
<evidence type="ECO:0000256" key="3">
    <source>
        <dbReference type="ARBA" id="ARBA00023145"/>
    </source>
</evidence>
<comment type="subcellular location">
    <subcellularLocation>
        <location evidence="4">Cytoplasm</location>
    </subcellularLocation>
    <subcellularLocation>
        <location evidence="4">Nucleus</location>
    </subcellularLocation>
</comment>
<evidence type="ECO:0000256" key="4">
    <source>
        <dbReference type="RuleBase" id="RU004203"/>
    </source>
</evidence>
<dbReference type="GO" id="GO:0005634">
    <property type="term" value="C:nucleus"/>
    <property type="evidence" value="ECO:0007669"/>
    <property type="project" value="UniProtKB-SubCell"/>
</dbReference>
<dbReference type="InterPro" id="IPR016050">
    <property type="entry name" value="Proteasome_bsu_CS"/>
</dbReference>
<dbReference type="Gene3D" id="3.60.20.10">
    <property type="entry name" value="Glutamine Phosphoribosylpyrophosphate, subunit 1, domain 1"/>
    <property type="match status" value="1"/>
</dbReference>